<dbReference type="PIRSF" id="PIRSF037112">
    <property type="entry name" value="Antirestriction_ArdC"/>
    <property type="match status" value="1"/>
</dbReference>
<dbReference type="EMBL" id="JX100809">
    <property type="protein sequence ID" value="AFU88516.1"/>
    <property type="molecule type" value="Genomic_DNA"/>
</dbReference>
<dbReference type="RefSeq" id="YP_006989931.1">
    <property type="nucleotide sequence ID" value="NC_019411.1"/>
</dbReference>
<evidence type="ECO:0000313" key="4">
    <source>
        <dbReference type="EMBL" id="AFU88516.1"/>
    </source>
</evidence>
<dbReference type="KEGG" id="vg:13996733"/>
<organism evidence="4 5">
    <name type="scientific">Caulobacter phage CcrSwift</name>
    <dbReference type="NCBI Taxonomy" id="2927984"/>
    <lineage>
        <taxon>Viruses</taxon>
        <taxon>Duplodnaviria</taxon>
        <taxon>Heunggongvirae</taxon>
        <taxon>Uroviricota</taxon>
        <taxon>Caudoviricetes</taxon>
        <taxon>Jeanschmidtviridae</taxon>
        <taxon>Shapirovirus</taxon>
        <taxon>Shapirovirus swift</taxon>
    </lineage>
</organism>
<feature type="region of interest" description="Disordered" evidence="1">
    <location>
        <begin position="1"/>
        <end position="23"/>
    </location>
</feature>
<reference evidence="4 5" key="1">
    <citation type="journal article" date="2012" name="BMC Genomics">
        <title>The Caulobacter crescentus phage phiCbK: genomics of a canonical phage.</title>
        <authorList>
            <person name="Gill J.J."/>
            <person name="Berry J.D."/>
            <person name="Russell W.K."/>
            <person name="Lessor L."/>
            <person name="Escobar Garcia D.A."/>
            <person name="Hernandez D."/>
            <person name="Kane A."/>
            <person name="Keene J."/>
            <person name="Maddox M."/>
            <person name="Martin R."/>
            <person name="Mohan S."/>
            <person name="Thorn A.M."/>
            <person name="Russell D.H."/>
            <person name="Young R."/>
        </authorList>
    </citation>
    <scope>NUCLEOTIDE SEQUENCE [LARGE SCALE GENOMIC DNA]</scope>
</reference>
<dbReference type="Pfam" id="PF08401">
    <property type="entry name" value="ArdcN"/>
    <property type="match status" value="1"/>
</dbReference>
<protein>
    <submittedName>
        <fullName evidence="4">Putative ArdC-like antirestriction protein</fullName>
    </submittedName>
</protein>
<dbReference type="InterPro" id="IPR041459">
    <property type="entry name" value="MPTase-PolyVal"/>
</dbReference>
<name>K4JTR8_9CAUD</name>
<dbReference type="InterPro" id="IPR013610">
    <property type="entry name" value="ArdC_N"/>
</dbReference>
<evidence type="ECO:0000313" key="5">
    <source>
        <dbReference type="Proteomes" id="UP000000460"/>
    </source>
</evidence>
<gene>
    <name evidence="4" type="ORF">CcrSwift_gp198</name>
</gene>
<dbReference type="InterPro" id="IPR017113">
    <property type="entry name" value="Antirestriction_ArdC"/>
</dbReference>
<feature type="domain" description="N-terminal" evidence="2">
    <location>
        <begin position="30"/>
        <end position="151"/>
    </location>
</feature>
<evidence type="ECO:0000256" key="1">
    <source>
        <dbReference type="SAM" id="MobiDB-lite"/>
    </source>
</evidence>
<dbReference type="Pfam" id="PF18818">
    <property type="entry name" value="MPTase-PolyVal"/>
    <property type="match status" value="1"/>
</dbReference>
<feature type="domain" description="Polyvalent protein metallopeptidase" evidence="3">
    <location>
        <begin position="187"/>
        <end position="311"/>
    </location>
</feature>
<sequence>MTKTTAAKKKPAKRSTKETGKASTETVKVDLYQKITDKIVAALDAGVRPWLKPWSAPGGASAGMAIYPRRVTGQRYTGINVVLLWAAAQERGYTNPTWMTYNQARDLGGQVRKGEKSELIVYASKFKKTEKDANGKDVERMIPFLKSYLVFNVEQIDGLPERFYQKPAPAPATPAEEAKRVLERNAAVEKFFAATGAEVRHGGHRAFFSPHLDFIQMPQFDAFRDEESYYATLGHEFVHWTGREDRLNREFGKRFGDEAYAAEELVAELGSAFLCAILGLTPEVREDHASYVASWLKVLKGDKRFIFTAASLAQKAVDHLQEYSGSTIAPSEEEVEEVADAAA</sequence>
<keyword evidence="5" id="KW-1185">Reference proteome</keyword>
<evidence type="ECO:0000259" key="2">
    <source>
        <dbReference type="Pfam" id="PF08401"/>
    </source>
</evidence>
<dbReference type="Proteomes" id="UP000000460">
    <property type="component" value="Segment"/>
</dbReference>
<accession>K4JTR8</accession>
<evidence type="ECO:0000259" key="3">
    <source>
        <dbReference type="Pfam" id="PF18818"/>
    </source>
</evidence>
<feature type="compositionally biased region" description="Basic residues" evidence="1">
    <location>
        <begin position="1"/>
        <end position="14"/>
    </location>
</feature>
<dbReference type="GeneID" id="13996733"/>
<dbReference type="GO" id="GO:0003697">
    <property type="term" value="F:single-stranded DNA binding"/>
    <property type="evidence" value="ECO:0007669"/>
    <property type="project" value="InterPro"/>
</dbReference>
<proteinExistence type="predicted"/>